<evidence type="ECO:0000256" key="1">
    <source>
        <dbReference type="ARBA" id="ARBA00004141"/>
    </source>
</evidence>
<evidence type="ECO:0000259" key="7">
    <source>
        <dbReference type="PROSITE" id="PS50850"/>
    </source>
</evidence>
<feature type="transmembrane region" description="Helical" evidence="6">
    <location>
        <begin position="51"/>
        <end position="71"/>
    </location>
</feature>
<evidence type="ECO:0000313" key="8">
    <source>
        <dbReference type="EMBL" id="CAD9665844.1"/>
    </source>
</evidence>
<dbReference type="PROSITE" id="PS50850">
    <property type="entry name" value="MFS"/>
    <property type="match status" value="1"/>
</dbReference>
<feature type="transmembrane region" description="Helical" evidence="6">
    <location>
        <begin position="367"/>
        <end position="385"/>
    </location>
</feature>
<feature type="domain" description="Major facilitator superfamily (MFS) profile" evidence="7">
    <location>
        <begin position="50"/>
        <end position="483"/>
    </location>
</feature>
<gene>
    <name evidence="8" type="ORF">QSP1433_LOCUS1506</name>
</gene>
<keyword evidence="5 6" id="KW-0472">Membrane</keyword>
<organism evidence="8">
    <name type="scientific">Mucochytrium quahogii</name>
    <dbReference type="NCBI Taxonomy" id="96639"/>
    <lineage>
        <taxon>Eukaryota</taxon>
        <taxon>Sar</taxon>
        <taxon>Stramenopiles</taxon>
        <taxon>Bigyra</taxon>
        <taxon>Labyrinthulomycetes</taxon>
        <taxon>Thraustochytrida</taxon>
        <taxon>Thraustochytriidae</taxon>
        <taxon>Mucochytrium</taxon>
    </lineage>
</organism>
<dbReference type="PANTHER" id="PTHR23511">
    <property type="entry name" value="SYNAPTIC VESICLE GLYCOPROTEIN 2"/>
    <property type="match status" value="1"/>
</dbReference>
<dbReference type="GO" id="GO:0016020">
    <property type="term" value="C:membrane"/>
    <property type="evidence" value="ECO:0007669"/>
    <property type="project" value="UniProtKB-SubCell"/>
</dbReference>
<accession>A0A7S2RB97</accession>
<evidence type="ECO:0000256" key="4">
    <source>
        <dbReference type="ARBA" id="ARBA00022989"/>
    </source>
</evidence>
<dbReference type="SUPFAM" id="SSF103473">
    <property type="entry name" value="MFS general substrate transporter"/>
    <property type="match status" value="1"/>
</dbReference>
<dbReference type="Gene3D" id="1.20.1250.20">
    <property type="entry name" value="MFS general substrate transporter like domains"/>
    <property type="match status" value="1"/>
</dbReference>
<dbReference type="InterPro" id="IPR036259">
    <property type="entry name" value="MFS_trans_sf"/>
</dbReference>
<feature type="transmembrane region" description="Helical" evidence="6">
    <location>
        <begin position="457"/>
        <end position="477"/>
    </location>
</feature>
<dbReference type="InterPro" id="IPR005828">
    <property type="entry name" value="MFS_sugar_transport-like"/>
</dbReference>
<dbReference type="AlphaFoldDB" id="A0A7S2RB97"/>
<feature type="transmembrane region" description="Helical" evidence="6">
    <location>
        <begin position="299"/>
        <end position="318"/>
    </location>
</feature>
<feature type="transmembrane region" description="Helical" evidence="6">
    <location>
        <begin position="338"/>
        <end position="360"/>
    </location>
</feature>
<feature type="transmembrane region" description="Helical" evidence="6">
    <location>
        <begin position="91"/>
        <end position="110"/>
    </location>
</feature>
<keyword evidence="4 6" id="KW-1133">Transmembrane helix</keyword>
<name>A0A7S2RB97_9STRA</name>
<comment type="subcellular location">
    <subcellularLocation>
        <location evidence="1">Membrane</location>
        <topology evidence="1">Multi-pass membrane protein</topology>
    </subcellularLocation>
</comment>
<feature type="transmembrane region" description="Helical" evidence="6">
    <location>
        <begin position="171"/>
        <end position="198"/>
    </location>
</feature>
<dbReference type="EMBL" id="HBHK01002568">
    <property type="protein sequence ID" value="CAD9665844.1"/>
    <property type="molecule type" value="Transcribed_RNA"/>
</dbReference>
<keyword evidence="2" id="KW-0813">Transport</keyword>
<dbReference type="CDD" id="cd17316">
    <property type="entry name" value="MFS_SV2_like"/>
    <property type="match status" value="1"/>
</dbReference>
<proteinExistence type="predicted"/>
<reference evidence="8" key="1">
    <citation type="submission" date="2021-01" db="EMBL/GenBank/DDBJ databases">
        <authorList>
            <person name="Corre E."/>
            <person name="Pelletier E."/>
            <person name="Niang G."/>
            <person name="Scheremetjew M."/>
            <person name="Finn R."/>
            <person name="Kale V."/>
            <person name="Holt S."/>
            <person name="Cochrane G."/>
            <person name="Meng A."/>
            <person name="Brown T."/>
            <person name="Cohen L."/>
        </authorList>
    </citation>
    <scope>NUCLEOTIDE SEQUENCE</scope>
    <source>
        <strain evidence="8">NY070348D</strain>
    </source>
</reference>
<dbReference type="PANTHER" id="PTHR23511:SF34">
    <property type="entry name" value="SYNAPTIC VESICLE GLYCOPROTEIN 2"/>
    <property type="match status" value="1"/>
</dbReference>
<evidence type="ECO:0000256" key="5">
    <source>
        <dbReference type="ARBA" id="ARBA00023136"/>
    </source>
</evidence>
<protein>
    <recommendedName>
        <fullName evidence="7">Major facilitator superfamily (MFS) profile domain-containing protein</fullName>
    </recommendedName>
</protein>
<evidence type="ECO:0000256" key="6">
    <source>
        <dbReference type="SAM" id="Phobius"/>
    </source>
</evidence>
<feature type="transmembrane region" description="Helical" evidence="6">
    <location>
        <begin position="397"/>
        <end position="414"/>
    </location>
</feature>
<dbReference type="InterPro" id="IPR020846">
    <property type="entry name" value="MFS_dom"/>
</dbReference>
<evidence type="ECO:0000256" key="3">
    <source>
        <dbReference type="ARBA" id="ARBA00022692"/>
    </source>
</evidence>
<dbReference type="Pfam" id="PF00083">
    <property type="entry name" value="Sugar_tr"/>
    <property type="match status" value="1"/>
</dbReference>
<feature type="transmembrane region" description="Helical" evidence="6">
    <location>
        <begin position="204"/>
        <end position="225"/>
    </location>
</feature>
<keyword evidence="3 6" id="KW-0812">Transmembrane</keyword>
<evidence type="ECO:0000256" key="2">
    <source>
        <dbReference type="ARBA" id="ARBA00022448"/>
    </source>
</evidence>
<sequence length="488" mass="53546">MSATIDAMQPAILEGGDPSRAQKFKEIEDNVSLARQWTDTFGMGKYQYLRLLLPMMGCVADGTEVMLAGLLNYAITKEGKWDFSSDKKSTLASSVFIGMIIGSIGFGVLADRIGRKPTYLLVSCCLFAVSLTTAFSSSFEMLLIMRTLTGVFMGGQLPLSSTMAGEITPTANWAFVMGLLLCCFGLGSMFAGLMGYAALDHLGWHYFLGFCSIPSFIQAVCSLRYPETPRYAECKGKTEMLSEILTQMGKENGATDAQLNEMQEEIKLFGAVVAEREANSHQTTLSKIMMSFDLFAPSNLRLTLIYGFGWATCSFNQYGLNLFLAEVLKRRGIESDSIYIGSVVSCSAMIPASLMVGYLVNKFGHRQVLGSSLIVSGIFAMWFSVATSHGSLRASSWLFQFMLQISFVTMYVMTPISFTSQLRATAMGWCGGCTRSAGALTPFIIKALIGTGTSTIFHGYLFVLACNITVCFLLLFVRQEDLKRFYQI</sequence>
<feature type="transmembrane region" description="Helical" evidence="6">
    <location>
        <begin position="117"/>
        <end position="135"/>
    </location>
</feature>
<dbReference type="GO" id="GO:0022857">
    <property type="term" value="F:transmembrane transporter activity"/>
    <property type="evidence" value="ECO:0007669"/>
    <property type="project" value="InterPro"/>
</dbReference>